<accession>A0A0F9NCV3</accession>
<sequence length="120" mass="13594">SKILDLQGDTIFSGFHKNISAITKLLEKTINSTRSLTFEISSPVLYELGMVPALRWIAERFKKKHDLNVTVIERGNVGYIRIDLRVMLFKCVRELLVNAAKYSNANLVKITVTLKINISS</sequence>
<comment type="caution">
    <text evidence="1">The sequence shown here is derived from an EMBL/GenBank/DDBJ whole genome shotgun (WGS) entry which is preliminary data.</text>
</comment>
<reference evidence="1" key="1">
    <citation type="journal article" date="2015" name="Nature">
        <title>Complex archaea that bridge the gap between prokaryotes and eukaryotes.</title>
        <authorList>
            <person name="Spang A."/>
            <person name="Saw J.H."/>
            <person name="Jorgensen S.L."/>
            <person name="Zaremba-Niedzwiedzka K."/>
            <person name="Martijn J."/>
            <person name="Lind A.E."/>
            <person name="van Eijk R."/>
            <person name="Schleper C."/>
            <person name="Guy L."/>
            <person name="Ettema T.J."/>
        </authorList>
    </citation>
    <scope>NUCLEOTIDE SEQUENCE</scope>
</reference>
<evidence type="ECO:0000313" key="1">
    <source>
        <dbReference type="EMBL" id="KKN15799.1"/>
    </source>
</evidence>
<name>A0A0F9NCV3_9ZZZZ</name>
<dbReference type="EMBL" id="LAZR01003675">
    <property type="protein sequence ID" value="KKN15799.1"/>
    <property type="molecule type" value="Genomic_DNA"/>
</dbReference>
<gene>
    <name evidence="1" type="ORF">LCGC14_0982210</name>
</gene>
<dbReference type="AlphaFoldDB" id="A0A0F9NCV3"/>
<organism evidence="1">
    <name type="scientific">marine sediment metagenome</name>
    <dbReference type="NCBI Taxonomy" id="412755"/>
    <lineage>
        <taxon>unclassified sequences</taxon>
        <taxon>metagenomes</taxon>
        <taxon>ecological metagenomes</taxon>
    </lineage>
</organism>
<dbReference type="InterPro" id="IPR036890">
    <property type="entry name" value="HATPase_C_sf"/>
</dbReference>
<dbReference type="Gene3D" id="3.30.565.10">
    <property type="entry name" value="Histidine kinase-like ATPase, C-terminal domain"/>
    <property type="match status" value="1"/>
</dbReference>
<proteinExistence type="predicted"/>
<feature type="non-terminal residue" evidence="1">
    <location>
        <position position="1"/>
    </location>
</feature>
<protein>
    <recommendedName>
        <fullName evidence="2">Histidine kinase/HSP90-like ATPase domain-containing protein</fullName>
    </recommendedName>
</protein>
<evidence type="ECO:0008006" key="2">
    <source>
        <dbReference type="Google" id="ProtNLM"/>
    </source>
</evidence>